<dbReference type="InterPro" id="IPR036161">
    <property type="entry name" value="RPB6/omega-like_sf"/>
</dbReference>
<dbReference type="GO" id="GO:0000428">
    <property type="term" value="C:DNA-directed RNA polymerase complex"/>
    <property type="evidence" value="ECO:0007669"/>
    <property type="project" value="UniProtKB-KW"/>
</dbReference>
<keyword evidence="1" id="KW-0240">DNA-directed RNA polymerase</keyword>
<dbReference type="SUPFAM" id="SSF63562">
    <property type="entry name" value="RPB6/omega subunit-like"/>
    <property type="match status" value="1"/>
</dbReference>
<evidence type="ECO:0000313" key="4">
    <source>
        <dbReference type="Proteomes" id="UP000697710"/>
    </source>
</evidence>
<evidence type="ECO:0000256" key="2">
    <source>
        <dbReference type="ARBA" id="ARBA00023163"/>
    </source>
</evidence>
<protein>
    <submittedName>
        <fullName evidence="3">Uncharacterized protein</fullName>
    </submittedName>
</protein>
<sequence>MSDETSTLQLTDEAGNFRDVRSKYEFVVAASREAERLNEYYRNHSIQNDVKVTSEAVLRLRDGRSRAIYEEPKPVEEESRKESTYFFGP</sequence>
<organism evidence="3 4">
    <name type="scientific">Eiseniibacteriota bacterium</name>
    <dbReference type="NCBI Taxonomy" id="2212470"/>
    <lineage>
        <taxon>Bacteria</taxon>
        <taxon>Candidatus Eiseniibacteriota</taxon>
    </lineage>
</organism>
<gene>
    <name evidence="3" type="ORF">KC729_04565</name>
</gene>
<proteinExistence type="predicted"/>
<keyword evidence="2" id="KW-0804">Transcription</keyword>
<dbReference type="EMBL" id="JAGQHR010000085">
    <property type="protein sequence ID" value="MCA9726933.1"/>
    <property type="molecule type" value="Genomic_DNA"/>
</dbReference>
<reference evidence="3" key="1">
    <citation type="submission" date="2020-04" db="EMBL/GenBank/DDBJ databases">
        <authorList>
            <person name="Zhang T."/>
        </authorList>
    </citation>
    <scope>NUCLEOTIDE SEQUENCE</scope>
    <source>
        <strain evidence="3">HKST-UBA01</strain>
    </source>
</reference>
<dbReference type="Proteomes" id="UP000697710">
    <property type="component" value="Unassembled WGS sequence"/>
</dbReference>
<dbReference type="GO" id="GO:0006351">
    <property type="term" value="P:DNA-templated transcription"/>
    <property type="evidence" value="ECO:0007669"/>
    <property type="project" value="InterPro"/>
</dbReference>
<dbReference type="AlphaFoldDB" id="A0A956LX28"/>
<reference evidence="3" key="2">
    <citation type="journal article" date="2021" name="Microbiome">
        <title>Successional dynamics and alternative stable states in a saline activated sludge microbial community over 9 years.</title>
        <authorList>
            <person name="Wang Y."/>
            <person name="Ye J."/>
            <person name="Ju F."/>
            <person name="Liu L."/>
            <person name="Boyd J.A."/>
            <person name="Deng Y."/>
            <person name="Parks D.H."/>
            <person name="Jiang X."/>
            <person name="Yin X."/>
            <person name="Woodcroft B.J."/>
            <person name="Tyson G.W."/>
            <person name="Hugenholtz P."/>
            <person name="Polz M.F."/>
            <person name="Zhang T."/>
        </authorList>
    </citation>
    <scope>NUCLEOTIDE SEQUENCE</scope>
    <source>
        <strain evidence="3">HKST-UBA01</strain>
    </source>
</reference>
<comment type="caution">
    <text evidence="3">The sequence shown here is derived from an EMBL/GenBank/DDBJ whole genome shotgun (WGS) entry which is preliminary data.</text>
</comment>
<accession>A0A956LX28</accession>
<dbReference type="GO" id="GO:0003899">
    <property type="term" value="F:DNA-directed RNA polymerase activity"/>
    <property type="evidence" value="ECO:0007669"/>
    <property type="project" value="InterPro"/>
</dbReference>
<dbReference type="GO" id="GO:0003677">
    <property type="term" value="F:DNA binding"/>
    <property type="evidence" value="ECO:0007669"/>
    <property type="project" value="InterPro"/>
</dbReference>
<evidence type="ECO:0000313" key="3">
    <source>
        <dbReference type="EMBL" id="MCA9726933.1"/>
    </source>
</evidence>
<evidence type="ECO:0000256" key="1">
    <source>
        <dbReference type="ARBA" id="ARBA00022478"/>
    </source>
</evidence>
<name>A0A956LX28_UNCEI</name>